<dbReference type="Pfam" id="PF04542">
    <property type="entry name" value="Sigma70_r2"/>
    <property type="match status" value="1"/>
</dbReference>
<evidence type="ECO:0000259" key="7">
    <source>
        <dbReference type="Pfam" id="PF08281"/>
    </source>
</evidence>
<organism evidence="8 9">
    <name type="scientific">Paractinoplanes ovalisporus</name>
    <dbReference type="NCBI Taxonomy" id="2810368"/>
    <lineage>
        <taxon>Bacteria</taxon>
        <taxon>Bacillati</taxon>
        <taxon>Actinomycetota</taxon>
        <taxon>Actinomycetes</taxon>
        <taxon>Micromonosporales</taxon>
        <taxon>Micromonosporaceae</taxon>
        <taxon>Paractinoplanes</taxon>
    </lineage>
</organism>
<dbReference type="InterPro" id="IPR013324">
    <property type="entry name" value="RNA_pol_sigma_r3/r4-like"/>
</dbReference>
<evidence type="ECO:0000256" key="1">
    <source>
        <dbReference type="ARBA" id="ARBA00010641"/>
    </source>
</evidence>
<evidence type="ECO:0000256" key="4">
    <source>
        <dbReference type="ARBA" id="ARBA00023082"/>
    </source>
</evidence>
<name>A0ABS2APM5_9ACTN</name>
<dbReference type="Gene3D" id="1.10.10.10">
    <property type="entry name" value="Winged helix-like DNA-binding domain superfamily/Winged helix DNA-binding domain"/>
    <property type="match status" value="1"/>
</dbReference>
<protein>
    <submittedName>
        <fullName evidence="8">Sigma-70 family RNA polymerase sigma factor</fullName>
    </submittedName>
</protein>
<comment type="similarity">
    <text evidence="1">Belongs to the sigma-70 factor family. ECF subfamily.</text>
</comment>
<keyword evidence="3" id="KW-0805">Transcription regulation</keyword>
<evidence type="ECO:0000313" key="8">
    <source>
        <dbReference type="EMBL" id="MBM2621723.1"/>
    </source>
</evidence>
<dbReference type="Pfam" id="PF08281">
    <property type="entry name" value="Sigma70_r4_2"/>
    <property type="match status" value="1"/>
</dbReference>
<evidence type="ECO:0000259" key="6">
    <source>
        <dbReference type="Pfam" id="PF04542"/>
    </source>
</evidence>
<comment type="caution">
    <text evidence="8">The sequence shown here is derived from an EMBL/GenBank/DDBJ whole genome shotgun (WGS) entry which is preliminary data.</text>
</comment>
<evidence type="ECO:0000256" key="5">
    <source>
        <dbReference type="ARBA" id="ARBA00023163"/>
    </source>
</evidence>
<proteinExistence type="inferred from homology"/>
<evidence type="ECO:0000256" key="3">
    <source>
        <dbReference type="ARBA" id="ARBA00023015"/>
    </source>
</evidence>
<feature type="domain" description="RNA polymerase sigma-70 region 2" evidence="6">
    <location>
        <begin position="5"/>
        <end position="68"/>
    </location>
</feature>
<dbReference type="EMBL" id="JAENHP010000021">
    <property type="protein sequence ID" value="MBM2621723.1"/>
    <property type="molecule type" value="Genomic_DNA"/>
</dbReference>
<keyword evidence="9" id="KW-1185">Reference proteome</keyword>
<dbReference type="PANTHER" id="PTHR30173">
    <property type="entry name" value="SIGMA 19 FACTOR"/>
    <property type="match status" value="1"/>
</dbReference>
<dbReference type="InterPro" id="IPR052704">
    <property type="entry name" value="ECF_Sigma-70_Domain"/>
</dbReference>
<evidence type="ECO:0000256" key="2">
    <source>
        <dbReference type="ARBA" id="ARBA00011344"/>
    </source>
</evidence>
<dbReference type="InterPro" id="IPR013249">
    <property type="entry name" value="RNA_pol_sigma70_r4_t2"/>
</dbReference>
<dbReference type="InterPro" id="IPR013325">
    <property type="entry name" value="RNA_pol_sigma_r2"/>
</dbReference>
<evidence type="ECO:0000313" key="9">
    <source>
        <dbReference type="Proteomes" id="UP000632138"/>
    </source>
</evidence>
<feature type="domain" description="RNA polymerase sigma factor 70 region 4 type 2" evidence="7">
    <location>
        <begin position="97"/>
        <end position="147"/>
    </location>
</feature>
<keyword evidence="4" id="KW-0731">Sigma factor</keyword>
<keyword evidence="5" id="KW-0804">Transcription</keyword>
<dbReference type="RefSeq" id="WP_203381695.1">
    <property type="nucleotide sequence ID" value="NZ_JAENHP010000021.1"/>
</dbReference>
<dbReference type="InterPro" id="IPR032710">
    <property type="entry name" value="NTF2-like_dom_sf"/>
</dbReference>
<sequence length="269" mass="29783">MEERFEAARPRLRAVAYRMLGSTAEAEDAVQEAWLRLNRTGSEHIDNVDAWLTTVVGRVCLDMLRSRTSRRETALTESPTAHTPEDEALLADSVGLALLVVLETLTPAERLAFVLHDLFAVPFDEVAPIVGRSPSAARQLASRARRRVRSQPADRPAGREIVDAFLAASRDGDFETLLSLLDPDVHLRMDEQYLDLPTEMHGARDVAQFYLGRAQGAYPALINGELGIRVAPHDDTMLVVTITVTDGRITALNAVTNQDRLRELEILPL</sequence>
<gene>
    <name evidence="8" type="ORF">JIG36_40090</name>
</gene>
<accession>A0ABS2APM5</accession>
<dbReference type="Gene3D" id="1.10.1740.10">
    <property type="match status" value="1"/>
</dbReference>
<dbReference type="SUPFAM" id="SSF54427">
    <property type="entry name" value="NTF2-like"/>
    <property type="match status" value="1"/>
</dbReference>
<dbReference type="InterPro" id="IPR014284">
    <property type="entry name" value="RNA_pol_sigma-70_dom"/>
</dbReference>
<dbReference type="SUPFAM" id="SSF88659">
    <property type="entry name" value="Sigma3 and sigma4 domains of RNA polymerase sigma factors"/>
    <property type="match status" value="1"/>
</dbReference>
<dbReference type="NCBIfam" id="TIGR02937">
    <property type="entry name" value="sigma70-ECF"/>
    <property type="match status" value="1"/>
</dbReference>
<dbReference type="SUPFAM" id="SSF88946">
    <property type="entry name" value="Sigma2 domain of RNA polymerase sigma factors"/>
    <property type="match status" value="1"/>
</dbReference>
<dbReference type="Gene3D" id="3.10.450.50">
    <property type="match status" value="1"/>
</dbReference>
<dbReference type="PANTHER" id="PTHR30173:SF43">
    <property type="entry name" value="ECF RNA POLYMERASE SIGMA FACTOR SIGI-RELATED"/>
    <property type="match status" value="1"/>
</dbReference>
<reference evidence="8 9" key="1">
    <citation type="submission" date="2021-01" db="EMBL/GenBank/DDBJ databases">
        <title>Actinoplanes sp. nov. LDG1-06 isolated from lichen.</title>
        <authorList>
            <person name="Saeng-In P."/>
            <person name="Phongsopitanun W."/>
            <person name="Kanchanasin P."/>
            <person name="Yuki M."/>
            <person name="Kudo T."/>
            <person name="Ohkuma M."/>
            <person name="Tanasupawat S."/>
        </authorList>
    </citation>
    <scope>NUCLEOTIDE SEQUENCE [LARGE SCALE GENOMIC DNA]</scope>
    <source>
        <strain evidence="8 9">LDG1-06</strain>
    </source>
</reference>
<dbReference type="Proteomes" id="UP000632138">
    <property type="component" value="Unassembled WGS sequence"/>
</dbReference>
<dbReference type="InterPro" id="IPR036388">
    <property type="entry name" value="WH-like_DNA-bd_sf"/>
</dbReference>
<comment type="subunit">
    <text evidence="2">Interacts transiently with the RNA polymerase catalytic core formed by RpoA, RpoB, RpoC and RpoZ (2 alpha, 1 beta, 1 beta' and 1 omega subunit) to form the RNA polymerase holoenzyme that can initiate transcription.</text>
</comment>
<dbReference type="InterPro" id="IPR007627">
    <property type="entry name" value="RNA_pol_sigma70_r2"/>
</dbReference>